<feature type="domain" description="Rieske" evidence="5">
    <location>
        <begin position="396"/>
        <end position="484"/>
    </location>
</feature>
<dbReference type="InterPro" id="IPR017941">
    <property type="entry name" value="Rieske_2Fe-2S"/>
</dbReference>
<name>A0ABP6BKB9_9MICO</name>
<sequence length="484" mass="51087">MVGAGITGLATALLLAESGHEVVVLEAREVAGLATGANTGKVSLLQGTQLSTLRAHHSPSLVRAYAQANLDGQLWLRSFADRAGLPYEARTAFTYAQHDAGRSRVREEFEAAHEAGLPVRWATADELDLPFPARSAVALDGQLGMDPDATAHALALAFLAAGGTLHTGVRATGVSTSSRPTVHTARGDMTAEHIVLATGAAVLDRGLYFAKVSAMRSYAVAFAVPDEVALPEGMFLSADAPSRSVRTVSERDGRWEQTRLIVGGGGHPVGRAASERARVAELIAWTRRHVPDAVPTHRWSAQDYTSHNLIPFVGVMPRTGGRVRFATGYAKWGLTNGPAAALRIAAEIDGIAESERADWMRRLGTRITVPADLAKGAAENAKVGAHAVQGWAGALRHPPRIPSEGKGVVGSHAGRPVGVSRVDGEVRAVSAVCPHLGGVLNWNDAECTWDCPLHASRFAPDGRRIEGPALSDLRRVRSPSSAQA</sequence>
<reference evidence="7" key="1">
    <citation type="journal article" date="2019" name="Int. J. Syst. Evol. Microbiol.">
        <title>The Global Catalogue of Microorganisms (GCM) 10K type strain sequencing project: providing services to taxonomists for standard genome sequencing and annotation.</title>
        <authorList>
            <consortium name="The Broad Institute Genomics Platform"/>
            <consortium name="The Broad Institute Genome Sequencing Center for Infectious Disease"/>
            <person name="Wu L."/>
            <person name="Ma J."/>
        </authorList>
    </citation>
    <scope>NUCLEOTIDE SEQUENCE [LARGE SCALE GENOMIC DNA]</scope>
    <source>
        <strain evidence="7">JCM 16365</strain>
    </source>
</reference>
<evidence type="ECO:0000256" key="2">
    <source>
        <dbReference type="ARBA" id="ARBA00022723"/>
    </source>
</evidence>
<evidence type="ECO:0000256" key="1">
    <source>
        <dbReference type="ARBA" id="ARBA00022714"/>
    </source>
</evidence>
<evidence type="ECO:0000256" key="3">
    <source>
        <dbReference type="ARBA" id="ARBA00023004"/>
    </source>
</evidence>
<dbReference type="InterPro" id="IPR036922">
    <property type="entry name" value="Rieske_2Fe-2S_sf"/>
</dbReference>
<evidence type="ECO:0000259" key="5">
    <source>
        <dbReference type="PROSITE" id="PS51296"/>
    </source>
</evidence>
<dbReference type="EMBL" id="BAAARI010000002">
    <property type="protein sequence ID" value="GAA2568501.1"/>
    <property type="molecule type" value="Genomic_DNA"/>
</dbReference>
<keyword evidence="3" id="KW-0408">Iron</keyword>
<organism evidence="6 7">
    <name type="scientific">Microbacterium binotii</name>
    <dbReference type="NCBI Taxonomy" id="462710"/>
    <lineage>
        <taxon>Bacteria</taxon>
        <taxon>Bacillati</taxon>
        <taxon>Actinomycetota</taxon>
        <taxon>Actinomycetes</taxon>
        <taxon>Micrococcales</taxon>
        <taxon>Microbacteriaceae</taxon>
        <taxon>Microbacterium</taxon>
    </lineage>
</organism>
<accession>A0ABP6BKB9</accession>
<dbReference type="PANTHER" id="PTHR13847:SF274">
    <property type="entry name" value="RIESKE 2FE-2S IRON-SULFUR PROTEIN YHFW-RELATED"/>
    <property type="match status" value="1"/>
</dbReference>
<protein>
    <submittedName>
        <fullName evidence="6">FAD-dependent oxidoreductase</fullName>
    </submittedName>
</protein>
<comment type="caution">
    <text evidence="6">The sequence shown here is derived from an EMBL/GenBank/DDBJ whole genome shotgun (WGS) entry which is preliminary data.</text>
</comment>
<dbReference type="Gene3D" id="3.50.50.60">
    <property type="entry name" value="FAD/NAD(P)-binding domain"/>
    <property type="match status" value="1"/>
</dbReference>
<dbReference type="Gene3D" id="2.102.10.10">
    <property type="entry name" value="Rieske [2Fe-2S] iron-sulphur domain"/>
    <property type="match status" value="1"/>
</dbReference>
<dbReference type="PROSITE" id="PS51296">
    <property type="entry name" value="RIESKE"/>
    <property type="match status" value="1"/>
</dbReference>
<evidence type="ECO:0000313" key="6">
    <source>
        <dbReference type="EMBL" id="GAA2568501.1"/>
    </source>
</evidence>
<keyword evidence="7" id="KW-1185">Reference proteome</keyword>
<dbReference type="InterPro" id="IPR036188">
    <property type="entry name" value="FAD/NAD-bd_sf"/>
</dbReference>
<keyword evidence="2" id="KW-0479">Metal-binding</keyword>
<dbReference type="Pfam" id="PF00355">
    <property type="entry name" value="Rieske"/>
    <property type="match status" value="1"/>
</dbReference>
<dbReference type="InterPro" id="IPR006076">
    <property type="entry name" value="FAD-dep_OxRdtase"/>
</dbReference>
<dbReference type="Gene3D" id="3.30.9.10">
    <property type="entry name" value="D-Amino Acid Oxidase, subunit A, domain 2"/>
    <property type="match status" value="1"/>
</dbReference>
<evidence type="ECO:0000256" key="4">
    <source>
        <dbReference type="ARBA" id="ARBA00023014"/>
    </source>
</evidence>
<evidence type="ECO:0000313" key="7">
    <source>
        <dbReference type="Proteomes" id="UP001500274"/>
    </source>
</evidence>
<dbReference type="Proteomes" id="UP001500274">
    <property type="component" value="Unassembled WGS sequence"/>
</dbReference>
<gene>
    <name evidence="6" type="ORF">GCM10009862_04100</name>
</gene>
<keyword evidence="1" id="KW-0001">2Fe-2S</keyword>
<dbReference type="SUPFAM" id="SSF51905">
    <property type="entry name" value="FAD/NAD(P)-binding domain"/>
    <property type="match status" value="1"/>
</dbReference>
<proteinExistence type="predicted"/>
<dbReference type="SUPFAM" id="SSF50022">
    <property type="entry name" value="ISP domain"/>
    <property type="match status" value="1"/>
</dbReference>
<dbReference type="PANTHER" id="PTHR13847">
    <property type="entry name" value="SARCOSINE DEHYDROGENASE-RELATED"/>
    <property type="match status" value="1"/>
</dbReference>
<dbReference type="Pfam" id="PF01266">
    <property type="entry name" value="DAO"/>
    <property type="match status" value="1"/>
</dbReference>
<keyword evidence="4" id="KW-0411">Iron-sulfur</keyword>